<accession>D8LV85</accession>
<dbReference type="AlphaFoldDB" id="D8LV85"/>
<evidence type="ECO:0000313" key="2">
    <source>
        <dbReference type="Proteomes" id="UP000008312"/>
    </source>
</evidence>
<dbReference type="OrthoDB" id="372421at2759"/>
<dbReference type="GeneID" id="24923074"/>
<organism evidence="1">
    <name type="scientific">Blastocystis hominis</name>
    <dbReference type="NCBI Taxonomy" id="12968"/>
    <lineage>
        <taxon>Eukaryota</taxon>
        <taxon>Sar</taxon>
        <taxon>Stramenopiles</taxon>
        <taxon>Bigyra</taxon>
        <taxon>Opalozoa</taxon>
        <taxon>Opalinata</taxon>
        <taxon>Blastocystidae</taxon>
        <taxon>Blastocystis</taxon>
    </lineage>
</organism>
<gene>
    <name evidence="1" type="ORF">GSBLH_T00006950001</name>
</gene>
<protein>
    <submittedName>
        <fullName evidence="1">Uncharacterized protein</fullName>
    </submittedName>
</protein>
<name>D8LV85_BLAHO</name>
<dbReference type="Proteomes" id="UP000008312">
    <property type="component" value="Unassembled WGS sequence"/>
</dbReference>
<sequence>MNRSFFVNVKTKKGRVLKVVRETYIRDFMSCNSDACDSCDIESGERITLSAAPYEMRYLIMDEEVLLNQLDLLQQEIPPLCDVIILQSVMTEVRKRNLSVFNQLSNLLRDSSKRFVLFANQNFENTYVDRQMDEPIVDYNIRQIVAASKYFNEHFKVATLLLLLV</sequence>
<dbReference type="RefSeq" id="XP_012893772.1">
    <property type="nucleotide sequence ID" value="XM_013038318.1"/>
</dbReference>
<evidence type="ECO:0000313" key="1">
    <source>
        <dbReference type="EMBL" id="CBK19724.2"/>
    </source>
</evidence>
<proteinExistence type="predicted"/>
<dbReference type="CDD" id="cd09862">
    <property type="entry name" value="PIN_Rrp44-like"/>
    <property type="match status" value="1"/>
</dbReference>
<reference evidence="1" key="1">
    <citation type="submission" date="2010-02" db="EMBL/GenBank/DDBJ databases">
        <title>Sequencing and annotation of the Blastocystis hominis genome.</title>
        <authorList>
            <person name="Wincker P."/>
        </authorList>
    </citation>
    <scope>NUCLEOTIDE SEQUENCE</scope>
    <source>
        <strain evidence="1">Singapore isolate B</strain>
    </source>
</reference>
<dbReference type="EMBL" id="FN668638">
    <property type="protein sequence ID" value="CBK19724.2"/>
    <property type="molecule type" value="Genomic_DNA"/>
</dbReference>
<dbReference type="InParanoid" id="D8LV85"/>
<keyword evidence="2" id="KW-1185">Reference proteome</keyword>
<dbReference type="Gene3D" id="3.40.50.1010">
    <property type="entry name" value="5'-nuclease"/>
    <property type="match status" value="1"/>
</dbReference>